<keyword evidence="2" id="KW-1185">Reference proteome</keyword>
<evidence type="ECO:0000313" key="2">
    <source>
        <dbReference type="Proteomes" id="UP000294664"/>
    </source>
</evidence>
<dbReference type="Gene3D" id="2.60.120.260">
    <property type="entry name" value="Galactose-binding domain-like"/>
    <property type="match status" value="1"/>
</dbReference>
<protein>
    <recommendedName>
        <fullName evidence="3">CBM-cenC domain-containing protein</fullName>
    </recommendedName>
</protein>
<gene>
    <name evidence="1" type="ORF">EDC64_108148</name>
</gene>
<comment type="caution">
    <text evidence="1">The sequence shown here is derived from an EMBL/GenBank/DDBJ whole genome shotgun (WGS) entry which is preliminary data.</text>
</comment>
<reference evidence="1 2" key="1">
    <citation type="submission" date="2019-03" db="EMBL/GenBank/DDBJ databases">
        <title>Genomic Encyclopedia of Type Strains, Phase IV (KMG-IV): sequencing the most valuable type-strain genomes for metagenomic binning, comparative biology and taxonomic classification.</title>
        <authorList>
            <person name="Goeker M."/>
        </authorList>
    </citation>
    <scope>NUCLEOTIDE SEQUENCE [LARGE SCALE GENOMIC DNA]</scope>
    <source>
        <strain evidence="1 2">DSM 9035</strain>
    </source>
</reference>
<evidence type="ECO:0000313" key="1">
    <source>
        <dbReference type="EMBL" id="TCT03982.1"/>
    </source>
</evidence>
<proteinExistence type="predicted"/>
<evidence type="ECO:0008006" key="3">
    <source>
        <dbReference type="Google" id="ProtNLM"/>
    </source>
</evidence>
<name>A0A4R3LTV1_9HYPH</name>
<accession>A0A4R3LTV1</accession>
<sequence length="472" mass="52287">MRHSAPKTARRHRSTVLQRLWRRVEDRSRTLWSVLRGRSLRPLIGLLRAHPWRAGILGGLCALLVWQIGTRSLPAALATSAPTAALALRLDTPSAMLEVTGSEVVALVQPPDEAANPAVPDPQTLARLKDEVARILLAEPLSGTARRLLGVLTQIEGNTADTERLMIAAVRRTLHEAPAALWLMDHYLRTKTFKDAVRYADIVARTYLELIPLVMPLLVRALDDPEGRAAVGEELAANPPWRASFFAYLPHFTTDATTPLALAQDLAKHGSPPTETELAPWLNLLLAKKLYDVAYYTWLQFLPPDELAAAGYLFNGDFAFPLTSVAFNWVLGPGSGVTVETVRQPLANGDRGLFVEFGQGRVEFGEVYQVVLLQPGTYTFSGRYKGNPLGSRGLQWRVLCYGEDKVLAASQLFNAPVPDWRNFSFTFSVPKAGCRAQRVQLHLPARIASEQFMSGVLWYGELKITRTPERRS</sequence>
<dbReference type="EMBL" id="SMAI01000008">
    <property type="protein sequence ID" value="TCT03982.1"/>
    <property type="molecule type" value="Genomic_DNA"/>
</dbReference>
<organism evidence="1 2">
    <name type="scientific">Aquabacter spiritensis</name>
    <dbReference type="NCBI Taxonomy" id="933073"/>
    <lineage>
        <taxon>Bacteria</taxon>
        <taxon>Pseudomonadati</taxon>
        <taxon>Pseudomonadota</taxon>
        <taxon>Alphaproteobacteria</taxon>
        <taxon>Hyphomicrobiales</taxon>
        <taxon>Xanthobacteraceae</taxon>
        <taxon>Aquabacter</taxon>
    </lineage>
</organism>
<dbReference type="Proteomes" id="UP000294664">
    <property type="component" value="Unassembled WGS sequence"/>
</dbReference>
<dbReference type="AlphaFoldDB" id="A0A4R3LTV1"/>